<dbReference type="InterPro" id="IPR013527">
    <property type="entry name" value="YicC-like_N"/>
</dbReference>
<evidence type="ECO:0000256" key="5">
    <source>
        <dbReference type="ARBA" id="ARBA00035648"/>
    </source>
</evidence>
<dbReference type="NCBIfam" id="TIGR00255">
    <property type="entry name" value="YicC/YloC family endoribonuclease"/>
    <property type="match status" value="1"/>
</dbReference>
<dbReference type="InterPro" id="IPR013551">
    <property type="entry name" value="YicC-like_C"/>
</dbReference>
<comment type="similarity">
    <text evidence="5">Belongs to the YicC/YloC family.</text>
</comment>
<dbReference type="PANTHER" id="PTHR30636:SF3">
    <property type="entry name" value="UPF0701 PROTEIN YICC"/>
    <property type="match status" value="1"/>
</dbReference>
<keyword evidence="4" id="KW-0378">Hydrolase</keyword>
<organism evidence="9 10">
    <name type="scientific">Heliorestis convoluta</name>
    <dbReference type="NCBI Taxonomy" id="356322"/>
    <lineage>
        <taxon>Bacteria</taxon>
        <taxon>Bacillati</taxon>
        <taxon>Bacillota</taxon>
        <taxon>Clostridia</taxon>
        <taxon>Eubacteriales</taxon>
        <taxon>Heliobacteriaceae</taxon>
        <taxon>Heliorestis</taxon>
    </lineage>
</organism>
<dbReference type="Proteomes" id="UP000366051">
    <property type="component" value="Chromosome"/>
</dbReference>
<dbReference type="AlphaFoldDB" id="A0A5Q2N0V9"/>
<dbReference type="GO" id="GO:0004521">
    <property type="term" value="F:RNA endonuclease activity"/>
    <property type="evidence" value="ECO:0007669"/>
    <property type="project" value="InterPro"/>
</dbReference>
<proteinExistence type="inferred from homology"/>
<feature type="coiled-coil region" evidence="6">
    <location>
        <begin position="119"/>
        <end position="176"/>
    </location>
</feature>
<sequence length="292" mass="33215">MIKSMTGYGRGGASGSGQQVTVEVKAVNHRYLEVVVRIPKTYLALEEGIKKLYQKGLSRGRVDVFVNIEQLGEGSGKVKVDKKLALQYYQSLKELSDELGLSSDLGVNQLIQLPEVVSLTEAEEDLEALSELAMQASQQAFQQLLRMREQEGKALAEDLLKRLDYLRQLIEEIQKRAPLLVGEYKNKLQERIAEYLDQVPVDEQRLAMEVALFADRVSLTEELVRLNSHLEQFEKALKLQEPVGRKLDFIVQEMNREINTIGSKANDLEISRQVVNFKSELEKIREQVQNVE</sequence>
<dbReference type="PANTHER" id="PTHR30636">
    <property type="entry name" value="UPF0701 PROTEIN YICC"/>
    <property type="match status" value="1"/>
</dbReference>
<dbReference type="Pfam" id="PF08340">
    <property type="entry name" value="YicC-like_C"/>
    <property type="match status" value="1"/>
</dbReference>
<evidence type="ECO:0000259" key="8">
    <source>
        <dbReference type="Pfam" id="PF08340"/>
    </source>
</evidence>
<dbReference type="OrthoDB" id="9771229at2"/>
<evidence type="ECO:0000313" key="10">
    <source>
        <dbReference type="Proteomes" id="UP000366051"/>
    </source>
</evidence>
<dbReference type="KEGG" id="hcv:FTV88_1873"/>
<gene>
    <name evidence="9" type="primary">yicC</name>
    <name evidence="9" type="ORF">FTV88_1873</name>
</gene>
<feature type="domain" description="Endoribonuclease YicC-like C-terminal" evidence="8">
    <location>
        <begin position="173"/>
        <end position="292"/>
    </location>
</feature>
<dbReference type="InterPro" id="IPR005229">
    <property type="entry name" value="YicC/YloC-like"/>
</dbReference>
<evidence type="ECO:0000313" key="9">
    <source>
        <dbReference type="EMBL" id="QGG47971.1"/>
    </source>
</evidence>
<name>A0A5Q2N0V9_9FIRM</name>
<dbReference type="RefSeq" id="WP_153725252.1">
    <property type="nucleotide sequence ID" value="NZ_CP045875.1"/>
</dbReference>
<dbReference type="Pfam" id="PF03755">
    <property type="entry name" value="YicC-like_N"/>
    <property type="match status" value="1"/>
</dbReference>
<feature type="domain" description="Endoribonuclease YicC-like N-terminal" evidence="7">
    <location>
        <begin position="2"/>
        <end position="156"/>
    </location>
</feature>
<comment type="cofactor">
    <cofactor evidence="1">
        <name>a divalent metal cation</name>
        <dbReference type="ChEBI" id="CHEBI:60240"/>
    </cofactor>
</comment>
<dbReference type="EMBL" id="CP045875">
    <property type="protein sequence ID" value="QGG47971.1"/>
    <property type="molecule type" value="Genomic_DNA"/>
</dbReference>
<evidence type="ECO:0000256" key="3">
    <source>
        <dbReference type="ARBA" id="ARBA00022759"/>
    </source>
</evidence>
<keyword evidence="6" id="KW-0175">Coiled coil</keyword>
<evidence type="ECO:0000256" key="6">
    <source>
        <dbReference type="SAM" id="Coils"/>
    </source>
</evidence>
<evidence type="ECO:0000256" key="4">
    <source>
        <dbReference type="ARBA" id="ARBA00022801"/>
    </source>
</evidence>
<evidence type="ECO:0000256" key="2">
    <source>
        <dbReference type="ARBA" id="ARBA00022722"/>
    </source>
</evidence>
<dbReference type="GO" id="GO:0016787">
    <property type="term" value="F:hydrolase activity"/>
    <property type="evidence" value="ECO:0007669"/>
    <property type="project" value="UniProtKB-KW"/>
</dbReference>
<keyword evidence="10" id="KW-1185">Reference proteome</keyword>
<protein>
    <submittedName>
        <fullName evidence="9">YicC family protein</fullName>
    </submittedName>
</protein>
<evidence type="ECO:0000259" key="7">
    <source>
        <dbReference type="Pfam" id="PF03755"/>
    </source>
</evidence>
<keyword evidence="2" id="KW-0540">Nuclease</keyword>
<accession>A0A5Q2N0V9</accession>
<reference evidence="10" key="1">
    <citation type="submission" date="2019-11" db="EMBL/GenBank/DDBJ databases">
        <title>Genome sequence of Heliorestis convoluta strain HH, an alkaliphilic and minimalistic phototrophic bacterium from a soda lake in Egypt.</title>
        <authorList>
            <person name="Dewey E.D."/>
            <person name="Stokes L.M."/>
            <person name="Burchell B.M."/>
            <person name="Shaffer K.N."/>
            <person name="Huntington A.M."/>
            <person name="Baker J.M."/>
            <person name="Nadendla S."/>
            <person name="Giglio M.G."/>
            <person name="Touchman J.W."/>
            <person name="Blankenship R.E."/>
            <person name="Madigan M.T."/>
            <person name="Sattley W.M."/>
        </authorList>
    </citation>
    <scope>NUCLEOTIDE SEQUENCE [LARGE SCALE GENOMIC DNA]</scope>
    <source>
        <strain evidence="10">HH</strain>
    </source>
</reference>
<evidence type="ECO:0000256" key="1">
    <source>
        <dbReference type="ARBA" id="ARBA00001968"/>
    </source>
</evidence>
<keyword evidence="3" id="KW-0255">Endonuclease</keyword>